<evidence type="ECO:0000256" key="1">
    <source>
        <dbReference type="SAM" id="Phobius"/>
    </source>
</evidence>
<keyword evidence="1" id="KW-0472">Membrane</keyword>
<accession>A0A811VE79</accession>
<feature type="transmembrane region" description="Helical" evidence="1">
    <location>
        <begin position="80"/>
        <end position="103"/>
    </location>
</feature>
<evidence type="ECO:0000313" key="2">
    <source>
        <dbReference type="EMBL" id="CAD7012513.1"/>
    </source>
</evidence>
<evidence type="ECO:0000313" key="3">
    <source>
        <dbReference type="Proteomes" id="UP000606786"/>
    </source>
</evidence>
<dbReference type="Proteomes" id="UP000606786">
    <property type="component" value="Unassembled WGS sequence"/>
</dbReference>
<name>A0A811VE79_CERCA</name>
<gene>
    <name evidence="2" type="ORF">CCAP1982_LOCUS20597</name>
</gene>
<keyword evidence="3" id="KW-1185">Reference proteome</keyword>
<organism evidence="2 3">
    <name type="scientific">Ceratitis capitata</name>
    <name type="common">Mediterranean fruit fly</name>
    <name type="synonym">Tephritis capitata</name>
    <dbReference type="NCBI Taxonomy" id="7213"/>
    <lineage>
        <taxon>Eukaryota</taxon>
        <taxon>Metazoa</taxon>
        <taxon>Ecdysozoa</taxon>
        <taxon>Arthropoda</taxon>
        <taxon>Hexapoda</taxon>
        <taxon>Insecta</taxon>
        <taxon>Pterygota</taxon>
        <taxon>Neoptera</taxon>
        <taxon>Endopterygota</taxon>
        <taxon>Diptera</taxon>
        <taxon>Brachycera</taxon>
        <taxon>Muscomorpha</taxon>
        <taxon>Tephritoidea</taxon>
        <taxon>Tephritidae</taxon>
        <taxon>Ceratitis</taxon>
        <taxon>Ceratitis</taxon>
    </lineage>
</organism>
<keyword evidence="1" id="KW-0812">Transmembrane</keyword>
<reference evidence="2" key="1">
    <citation type="submission" date="2020-11" db="EMBL/GenBank/DDBJ databases">
        <authorList>
            <person name="Whitehead M."/>
        </authorList>
    </citation>
    <scope>NUCLEOTIDE SEQUENCE</scope>
    <source>
        <strain evidence="2">EGII</strain>
    </source>
</reference>
<comment type="caution">
    <text evidence="2">The sequence shown here is derived from an EMBL/GenBank/DDBJ whole genome shotgun (WGS) entry which is preliminary data.</text>
</comment>
<keyword evidence="1" id="KW-1133">Transmembrane helix</keyword>
<dbReference type="EMBL" id="CAJHJT010000056">
    <property type="protein sequence ID" value="CAD7012513.1"/>
    <property type="molecule type" value="Genomic_DNA"/>
</dbReference>
<dbReference type="AlphaFoldDB" id="A0A811VE79"/>
<protein>
    <submittedName>
        <fullName evidence="2">(Mediterranean fruit fly) hypothetical protein</fullName>
    </submittedName>
</protein>
<sequence>MSTSCQTHTFNCRPNSFNISGRRWKSHHKYFLFAGWEVCRLRVMISTWTLNTMKGVVHPPIFTVYDTLSRSQLTATLRHLLALLSVLANYSSYYGYIVGFLLASRRASPTGATVYRLELWSRGSSTFVEYSS</sequence>
<proteinExistence type="predicted"/>